<dbReference type="InterPro" id="IPR009003">
    <property type="entry name" value="Peptidase_S1_PA"/>
</dbReference>
<proteinExistence type="predicted"/>
<dbReference type="GO" id="GO:0004252">
    <property type="term" value="F:serine-type endopeptidase activity"/>
    <property type="evidence" value="ECO:0007669"/>
    <property type="project" value="InterPro"/>
</dbReference>
<feature type="non-terminal residue" evidence="6">
    <location>
        <position position="1"/>
    </location>
</feature>
<dbReference type="SUPFAM" id="SSF50494">
    <property type="entry name" value="Trypsin-like serine proteases"/>
    <property type="match status" value="1"/>
</dbReference>
<protein>
    <submittedName>
        <fullName evidence="6">Trypsin-1</fullName>
    </submittedName>
</protein>
<gene>
    <name evidence="6" type="primary">TRY1</name>
</gene>
<dbReference type="Gene3D" id="2.40.10.10">
    <property type="entry name" value="Trypsin-like serine proteases"/>
    <property type="match status" value="1"/>
</dbReference>
<dbReference type="FunFam" id="2.40.10.10:FF:000068">
    <property type="entry name" value="transmembrane protease serine 2"/>
    <property type="match status" value="1"/>
</dbReference>
<keyword evidence="3" id="KW-0720">Serine protease</keyword>
<evidence type="ECO:0000256" key="1">
    <source>
        <dbReference type="ARBA" id="ARBA00022670"/>
    </source>
</evidence>
<dbReference type="AlphaFoldDB" id="A0A034WKA3"/>
<evidence type="ECO:0000256" key="2">
    <source>
        <dbReference type="ARBA" id="ARBA00022801"/>
    </source>
</evidence>
<keyword evidence="4" id="KW-1015">Disulfide bond</keyword>
<dbReference type="PANTHER" id="PTHR24276">
    <property type="entry name" value="POLYSERASE-RELATED"/>
    <property type="match status" value="1"/>
</dbReference>
<dbReference type="EMBL" id="GAKP01004387">
    <property type="protein sequence ID" value="JAC54565.1"/>
    <property type="molecule type" value="Transcribed_RNA"/>
</dbReference>
<name>A0A034WKA3_BACDO</name>
<keyword evidence="1" id="KW-0645">Protease</keyword>
<keyword evidence="2" id="KW-0378">Hydrolase</keyword>
<evidence type="ECO:0000313" key="6">
    <source>
        <dbReference type="EMBL" id="JAC54565.1"/>
    </source>
</evidence>
<dbReference type="Pfam" id="PF00089">
    <property type="entry name" value="Trypsin"/>
    <property type="match status" value="1"/>
</dbReference>
<sequence>EYANIGELELIQSKTRSVSALNAATRKQVRDRNRENLTIGGQKVPIDGAPWVVSIVRNHQLICAGSLLTNDVVLTAASCIKAVEPAELLVRGGTTAFKNSGKLRRIKETIHHPKYVEGSHAYNVALLHLLRPFNHTDDHVGQVKLPDVDSTLPSAINIFGWGLSSNKTNVIMTKNLRFTKTKIYSDKKCAQYLTEEEEDTDYIFCSGDRTKISDICTDDPGSAAIFNDNVQFGVVSDGGACSETRTTILTNLAKHTRWIKNLLNEFERENKNNKTH</sequence>
<dbReference type="PROSITE" id="PS50240">
    <property type="entry name" value="TRYPSIN_DOM"/>
    <property type="match status" value="1"/>
</dbReference>
<feature type="domain" description="Peptidase S1" evidence="5">
    <location>
        <begin position="38"/>
        <end position="264"/>
    </location>
</feature>
<accession>A0A034WKA3</accession>
<reference evidence="6" key="1">
    <citation type="journal article" date="2014" name="BMC Genomics">
        <title>Characterizing the developmental transcriptome of the oriental fruit fly, Bactrocera dorsalis (Diptera: Tephritidae) through comparative genomic analysis with Drosophila melanogaster utilizing modENCODE datasets.</title>
        <authorList>
            <person name="Geib S.M."/>
            <person name="Calla B."/>
            <person name="Hall B."/>
            <person name="Hou S."/>
            <person name="Manoukis N.C."/>
        </authorList>
    </citation>
    <scope>NUCLEOTIDE SEQUENCE</scope>
    <source>
        <strain evidence="6">Punador</strain>
    </source>
</reference>
<dbReference type="InterPro" id="IPR001254">
    <property type="entry name" value="Trypsin_dom"/>
</dbReference>
<dbReference type="SMART" id="SM00020">
    <property type="entry name" value="Tryp_SPc"/>
    <property type="match status" value="1"/>
</dbReference>
<evidence type="ECO:0000256" key="4">
    <source>
        <dbReference type="ARBA" id="ARBA00023157"/>
    </source>
</evidence>
<dbReference type="CDD" id="cd00190">
    <property type="entry name" value="Tryp_SPc"/>
    <property type="match status" value="1"/>
</dbReference>
<evidence type="ECO:0000259" key="5">
    <source>
        <dbReference type="PROSITE" id="PS50240"/>
    </source>
</evidence>
<organism evidence="6">
    <name type="scientific">Bactrocera dorsalis</name>
    <name type="common">Oriental fruit fly</name>
    <name type="synonym">Dacus dorsalis</name>
    <dbReference type="NCBI Taxonomy" id="27457"/>
    <lineage>
        <taxon>Eukaryota</taxon>
        <taxon>Metazoa</taxon>
        <taxon>Ecdysozoa</taxon>
        <taxon>Arthropoda</taxon>
        <taxon>Hexapoda</taxon>
        <taxon>Insecta</taxon>
        <taxon>Pterygota</taxon>
        <taxon>Neoptera</taxon>
        <taxon>Endopterygota</taxon>
        <taxon>Diptera</taxon>
        <taxon>Brachycera</taxon>
        <taxon>Muscomorpha</taxon>
        <taxon>Tephritoidea</taxon>
        <taxon>Tephritidae</taxon>
        <taxon>Bactrocera</taxon>
        <taxon>Bactrocera</taxon>
    </lineage>
</organism>
<evidence type="ECO:0000256" key="3">
    <source>
        <dbReference type="ARBA" id="ARBA00022825"/>
    </source>
</evidence>
<dbReference type="InterPro" id="IPR043504">
    <property type="entry name" value="Peptidase_S1_PA_chymotrypsin"/>
</dbReference>
<dbReference type="InterPro" id="IPR050430">
    <property type="entry name" value="Peptidase_S1"/>
</dbReference>
<dbReference type="GO" id="GO:0006508">
    <property type="term" value="P:proteolysis"/>
    <property type="evidence" value="ECO:0007669"/>
    <property type="project" value="UniProtKB-KW"/>
</dbReference>
<dbReference type="PANTHER" id="PTHR24276:SF94">
    <property type="entry name" value="AT20289P-RELATED"/>
    <property type="match status" value="1"/>
</dbReference>
<dbReference type="OrthoDB" id="6380398at2759"/>